<evidence type="ECO:0000259" key="2">
    <source>
        <dbReference type="SMART" id="SM00382"/>
    </source>
</evidence>
<dbReference type="GO" id="GO:0005525">
    <property type="term" value="F:GTP binding"/>
    <property type="evidence" value="ECO:0007669"/>
    <property type="project" value="InterPro"/>
</dbReference>
<accession>A0A1I4ZGW0</accession>
<dbReference type="PANTHER" id="PTHR23408:SF3">
    <property type="entry name" value="METHYLMALONIC ACIDURIA TYPE A PROTEIN, MITOCHONDRIAL"/>
    <property type="match status" value="1"/>
</dbReference>
<dbReference type="GO" id="GO:0016301">
    <property type="term" value="F:kinase activity"/>
    <property type="evidence" value="ECO:0007669"/>
    <property type="project" value="UniProtKB-KW"/>
</dbReference>
<proteinExistence type="inferred from homology"/>
<evidence type="ECO:0000256" key="1">
    <source>
        <dbReference type="ARBA" id="ARBA00009625"/>
    </source>
</evidence>
<dbReference type="Gene3D" id="1.20.5.170">
    <property type="match status" value="1"/>
</dbReference>
<dbReference type="InterPro" id="IPR005129">
    <property type="entry name" value="GTPase_ArgK"/>
</dbReference>
<dbReference type="RefSeq" id="WP_092909079.1">
    <property type="nucleotide sequence ID" value="NZ_FOUZ01000013.1"/>
</dbReference>
<feature type="domain" description="AAA+ ATPase" evidence="2">
    <location>
        <begin position="51"/>
        <end position="219"/>
    </location>
</feature>
<dbReference type="GO" id="GO:0003924">
    <property type="term" value="F:GTPase activity"/>
    <property type="evidence" value="ECO:0007669"/>
    <property type="project" value="InterPro"/>
</dbReference>
<organism evidence="3 4">
    <name type="scientific">Algoriella xinjiangensis</name>
    <dbReference type="NCBI Taxonomy" id="684065"/>
    <lineage>
        <taxon>Bacteria</taxon>
        <taxon>Pseudomonadati</taxon>
        <taxon>Bacteroidota</taxon>
        <taxon>Flavobacteriia</taxon>
        <taxon>Flavobacteriales</taxon>
        <taxon>Weeksellaceae</taxon>
        <taxon>Algoriella</taxon>
    </lineage>
</organism>
<sequence>MRKIEPNILAQKIKEGDRYALSKAITLAESSRLDDLKLAHEIISLLPTSTTSKRIAITGIPGVGKSTFIESLGKYIISQGQKVAILAIDPSSSLSKGSILGDKTRMEDLSREDNAFIRPSASNGSLGGVTSRTYEAILLCEAAGFETILIETVGVGQSETLVNEISDLFLFLQLPGSGDDLQGIKRGIMEMADLIFVNKSDSFQEKLVKDAKLDIVRSLQFLPTKTSQWKRKSIIGSGLIGKGIPELWEMIDEYFRFINENEYYLKNRTNQQLKQAERYTIDLVNQHYLKALKSTPITHNQSISAFEMAKNWLENNPVEITIK</sequence>
<gene>
    <name evidence="3" type="ORF">SAMN05421738_11363</name>
</gene>
<keyword evidence="3" id="KW-0808">Transferase</keyword>
<keyword evidence="4" id="KW-1185">Reference proteome</keyword>
<reference evidence="4" key="1">
    <citation type="submission" date="2016-10" db="EMBL/GenBank/DDBJ databases">
        <authorList>
            <person name="Varghese N."/>
            <person name="Submissions S."/>
        </authorList>
    </citation>
    <scope>NUCLEOTIDE SEQUENCE [LARGE SCALE GENOMIC DNA]</scope>
    <source>
        <strain evidence="4">XJ109</strain>
    </source>
</reference>
<protein>
    <submittedName>
        <fullName evidence="3">LAO/AO transport system kinase</fullName>
    </submittedName>
</protein>
<dbReference type="Proteomes" id="UP000199149">
    <property type="component" value="Unassembled WGS sequence"/>
</dbReference>
<dbReference type="OrthoDB" id="9778292at2"/>
<dbReference type="SUPFAM" id="SSF52540">
    <property type="entry name" value="P-loop containing nucleoside triphosphate hydrolases"/>
    <property type="match status" value="1"/>
</dbReference>
<dbReference type="GO" id="GO:0005737">
    <property type="term" value="C:cytoplasm"/>
    <property type="evidence" value="ECO:0007669"/>
    <property type="project" value="TreeGrafter"/>
</dbReference>
<dbReference type="Gene3D" id="3.40.50.300">
    <property type="entry name" value="P-loop containing nucleotide triphosphate hydrolases"/>
    <property type="match status" value="1"/>
</dbReference>
<keyword evidence="3" id="KW-0418">Kinase</keyword>
<name>A0A1I4ZGW0_9FLAO</name>
<evidence type="ECO:0000313" key="3">
    <source>
        <dbReference type="EMBL" id="SFN49219.1"/>
    </source>
</evidence>
<dbReference type="InterPro" id="IPR027417">
    <property type="entry name" value="P-loop_NTPase"/>
</dbReference>
<dbReference type="InterPro" id="IPR003593">
    <property type="entry name" value="AAA+_ATPase"/>
</dbReference>
<dbReference type="AlphaFoldDB" id="A0A1I4ZGW0"/>
<comment type="similarity">
    <text evidence="1">Belongs to the SIMIBI class G3E GTPase family. ArgK/MeaB subfamily.</text>
</comment>
<dbReference type="NCBIfam" id="NF006958">
    <property type="entry name" value="PRK09435.1"/>
    <property type="match status" value="1"/>
</dbReference>
<dbReference type="SMART" id="SM00382">
    <property type="entry name" value="AAA"/>
    <property type="match status" value="1"/>
</dbReference>
<evidence type="ECO:0000313" key="4">
    <source>
        <dbReference type="Proteomes" id="UP000199149"/>
    </source>
</evidence>
<dbReference type="PANTHER" id="PTHR23408">
    <property type="entry name" value="METHYLMALONYL-COA MUTASE"/>
    <property type="match status" value="1"/>
</dbReference>
<dbReference type="EMBL" id="FOUZ01000013">
    <property type="protein sequence ID" value="SFN49219.1"/>
    <property type="molecule type" value="Genomic_DNA"/>
</dbReference>
<dbReference type="Pfam" id="PF03308">
    <property type="entry name" value="MeaB"/>
    <property type="match status" value="1"/>
</dbReference>
<dbReference type="NCBIfam" id="TIGR00750">
    <property type="entry name" value="lao"/>
    <property type="match status" value="1"/>
</dbReference>
<dbReference type="CDD" id="cd03114">
    <property type="entry name" value="MMAA-like"/>
    <property type="match status" value="1"/>
</dbReference>
<dbReference type="STRING" id="684065.SAMN05421738_11363"/>